<evidence type="ECO:0000256" key="1">
    <source>
        <dbReference type="ARBA" id="ARBA00022801"/>
    </source>
</evidence>
<dbReference type="InterPro" id="IPR011044">
    <property type="entry name" value="Quino_amine_DH_bsu"/>
</dbReference>
<dbReference type="Pfam" id="PF04185">
    <property type="entry name" value="Phosphoesterase"/>
    <property type="match status" value="1"/>
</dbReference>
<proteinExistence type="predicted"/>
<accession>A0A542ZF64</accession>
<dbReference type="AlphaFoldDB" id="A0A542ZF64"/>
<dbReference type="SUPFAM" id="SSF50969">
    <property type="entry name" value="YVTN repeat-like/Quinoprotein amine dehydrogenase"/>
    <property type="match status" value="1"/>
</dbReference>
<reference evidence="4 5" key="1">
    <citation type="submission" date="2019-06" db="EMBL/GenBank/DDBJ databases">
        <title>Sequencing the genomes of 1000 actinobacteria strains.</title>
        <authorList>
            <person name="Klenk H.-P."/>
        </authorList>
    </citation>
    <scope>NUCLEOTIDE SEQUENCE [LARGE SCALE GENOMIC DNA]</scope>
    <source>
        <strain evidence="4 5">DSM 18082</strain>
    </source>
</reference>
<dbReference type="InterPro" id="IPR051200">
    <property type="entry name" value="Host-pathogen_enzymatic-act"/>
</dbReference>
<dbReference type="NCBIfam" id="TIGR02276">
    <property type="entry name" value="beta_rpt_yvtn"/>
    <property type="match status" value="1"/>
</dbReference>
<keyword evidence="2" id="KW-0843">Virulence</keyword>
<evidence type="ECO:0000256" key="2">
    <source>
        <dbReference type="ARBA" id="ARBA00023026"/>
    </source>
</evidence>
<dbReference type="InterPro" id="IPR015943">
    <property type="entry name" value="WD40/YVTN_repeat-like_dom_sf"/>
</dbReference>
<dbReference type="InterPro" id="IPR007312">
    <property type="entry name" value="Phosphoesterase"/>
</dbReference>
<evidence type="ECO:0000313" key="5">
    <source>
        <dbReference type="Proteomes" id="UP000319514"/>
    </source>
</evidence>
<keyword evidence="1" id="KW-0378">Hydrolase</keyword>
<dbReference type="Proteomes" id="UP000319514">
    <property type="component" value="Unassembled WGS sequence"/>
</dbReference>
<dbReference type="InterPro" id="IPR019405">
    <property type="entry name" value="Lactonase_7-beta_prop"/>
</dbReference>
<dbReference type="PANTHER" id="PTHR47197">
    <property type="entry name" value="PROTEIN NIRF"/>
    <property type="match status" value="1"/>
</dbReference>
<gene>
    <name evidence="4" type="ORF">FB474_0311</name>
</gene>
<protein>
    <submittedName>
        <fullName evidence="4">YVTN family beta-propeller protein</fullName>
    </submittedName>
</protein>
<dbReference type="InterPro" id="IPR017850">
    <property type="entry name" value="Alkaline_phosphatase_core_sf"/>
</dbReference>
<dbReference type="InterPro" id="IPR011964">
    <property type="entry name" value="YVTN_b-propeller_repeat"/>
</dbReference>
<evidence type="ECO:0000313" key="4">
    <source>
        <dbReference type="EMBL" id="TQL58968.1"/>
    </source>
</evidence>
<feature type="region of interest" description="Disordered" evidence="3">
    <location>
        <begin position="821"/>
        <end position="845"/>
    </location>
</feature>
<dbReference type="EMBL" id="VFOQ01000001">
    <property type="protein sequence ID" value="TQL58968.1"/>
    <property type="molecule type" value="Genomic_DNA"/>
</dbReference>
<organism evidence="4 5">
    <name type="scientific">Oryzihumus leptocrescens</name>
    <dbReference type="NCBI Taxonomy" id="297536"/>
    <lineage>
        <taxon>Bacteria</taxon>
        <taxon>Bacillati</taxon>
        <taxon>Actinomycetota</taxon>
        <taxon>Actinomycetes</taxon>
        <taxon>Micrococcales</taxon>
        <taxon>Intrasporangiaceae</taxon>
        <taxon>Oryzihumus</taxon>
    </lineage>
</organism>
<dbReference type="GO" id="GO:0016788">
    <property type="term" value="F:hydrolase activity, acting on ester bonds"/>
    <property type="evidence" value="ECO:0007669"/>
    <property type="project" value="InterPro"/>
</dbReference>
<dbReference type="Gene3D" id="3.40.720.10">
    <property type="entry name" value="Alkaline Phosphatase, subunit A"/>
    <property type="match status" value="1"/>
</dbReference>
<evidence type="ECO:0000256" key="3">
    <source>
        <dbReference type="SAM" id="MobiDB-lite"/>
    </source>
</evidence>
<dbReference type="SUPFAM" id="SSF53649">
    <property type="entry name" value="Alkaline phosphatase-like"/>
    <property type="match status" value="1"/>
</dbReference>
<comment type="caution">
    <text evidence="4">The sequence shown here is derived from an EMBL/GenBank/DDBJ whole genome shotgun (WGS) entry which is preliminary data.</text>
</comment>
<dbReference type="PANTHER" id="PTHR47197:SF3">
    <property type="entry name" value="DIHYDRO-HEME D1 DEHYDROGENASE"/>
    <property type="match status" value="1"/>
</dbReference>
<dbReference type="Gene3D" id="2.130.10.10">
    <property type="entry name" value="YVTN repeat-like/Quinoprotein amine dehydrogenase"/>
    <property type="match status" value="2"/>
</dbReference>
<dbReference type="Pfam" id="PF10282">
    <property type="entry name" value="Lactonase"/>
    <property type="match status" value="2"/>
</dbReference>
<name>A0A542ZF64_9MICO</name>
<keyword evidence="5" id="KW-1185">Reference proteome</keyword>
<sequence>MRKRQRAAALVTVIAGAVLVGGGAAFGVAGNFDHPGPRPDGTAMTPVGWQVTPAGSTHPAGSFPANAVLSPDDRAVLVPGVIRNAHSRQTVDVLDSRTGALLQEVELNPDDATKREGVAPGLVFSHDGRSVYLATANKNSVLGFDWDPAARRLTPTRTLALPDGSYPQMVTTSPDDKTVYAVGQYARKLFAVDVATGATTSAPTGAYPFGVALSGDGHTAYVSNQADKTVSVFDVNATSLVPKAPIAVGTHPNHLLGDPARHRVFVSNGDSDQISVIDTRTNAVQHTIALSPYRGAGAGTSPLGMALTSDGKTLYVANAGNNDVAVVNTGSGGDFGHVNGLIPTAWYPTGVQVTKDGSRLLIADGKGLGTGSNKGSATLADPTNHPWIEDLVKGMLQVVPTPSAAQLQRYSRQVELNNDTTSSGAVRGYGGGAPATIIPRHPGQGSPIKHVIYVVKENRTYDQILGDLGKGNGDPSLAIFGKDVTPNQHALASKFATLDNFYVNGEVSQDGWDWATQGNSNPYNQLGTHQGYDGNGSEYDSSGYLDSPVTAGGADPGKAFLWDRAAAAGQSFRHYGMHSLPADWFGPKNQVTCASGEYCAYEPLLNQNTDHHYPWFDMEITDQSRVAEWKKEFDQYVAKDNLPSWQFVDLPRDHTYGWYAGGSTAKAMVADNDYALGQLVSTVSHSKYWKDTAIFVVEDDGQDGPDHVDAHRSPALVISPYTQRGIVDSHFYNQTSALRTMELLMGLGPLSQYDAAAVPMIWTFGDRANLTPYEALVPRQSLTDRNPANSTSVMTPQAIQGAPDQVDEHALNEEIWRSVRGPHANVPPAQHHVFPAQGQSGTADH</sequence>